<dbReference type="InterPro" id="IPR014284">
    <property type="entry name" value="RNA_pol_sigma-70_dom"/>
</dbReference>
<evidence type="ECO:0000256" key="10">
    <source>
        <dbReference type="SAM" id="MobiDB-lite"/>
    </source>
</evidence>
<feature type="region of interest" description="Disordered" evidence="10">
    <location>
        <begin position="337"/>
        <end position="357"/>
    </location>
</feature>
<gene>
    <name evidence="13" type="ORF">Aco03nite_010350</name>
</gene>
<dbReference type="Pfam" id="PF04542">
    <property type="entry name" value="Sigma70_r2"/>
    <property type="match status" value="1"/>
</dbReference>
<keyword evidence="9" id="KW-0731">Sigma factor</keyword>
<sequence>MHVNDAERRKRTVPESRTAVVHAVPGLVRDAQRGDTGARDRLFADHLPLVYDVVGRTLPGHPDVDDLVQDTMLQAINGLAGLRDPERFRSWLVAIAYRRVQAHLRTQRTARRRRHHAEPVDLPDPDGDFAERTTAEMVVTGQRRELAEATRWLEDADRELLGLWWQEARGDLSRAELADALGLRPNHAAVRVQRMKSRLELARGVVRALRARPICPELSSTIRFWDGTVDSVWRKRLSRHVRDCPKCHVYQAGMVSPERLLLGTVALPVPVALWAGIRTAAEAGVAPPVVAVGRTLPWKAVAAMVTVAAGGGLIFAVLHDPAAPPAPVAIDPPVASAPARPSPTVGASVSPAAERTERVAGNATGSRIVVAPDGSDDGDGSLSHPYRTIKKAVDLVKPGQSIVLRGGTHRPTSTIEIDTDGSGDNRITISGYDGEQAVIDASGIPAGQWAIVQRGSHWTVRDLEVTGARAATWTCLACVDNVFQRLNLHDNAGVGLMLRDPGTAGNQVLDNDFRANQGSGLSVQFGSGDGNLVRGNRASGNARDGIDLGAFQSRVALEYNWSYRNGGNGFALGGGDQKLHATHHLRHNAAWLNAGAGFTDEGNTAGIELGNNTAYDNEGLGFAFRTAPAVMRNNVAIDNGRGEQSLSTAASQNNNSWQEPGVTLRSTDPAEAEGARNARGGLPGTAFLQTGNGMGASMAGSS</sequence>
<feature type="region of interest" description="Disordered" evidence="10">
    <location>
        <begin position="108"/>
        <end position="129"/>
    </location>
</feature>
<evidence type="ECO:0000313" key="14">
    <source>
        <dbReference type="Proteomes" id="UP000612282"/>
    </source>
</evidence>
<feature type="compositionally biased region" description="Polar residues" evidence="10">
    <location>
        <begin position="643"/>
        <end position="658"/>
    </location>
</feature>
<dbReference type="SMART" id="SM00710">
    <property type="entry name" value="PbH1"/>
    <property type="match status" value="5"/>
</dbReference>
<feature type="domain" description="RNA polymerase sigma-70 region 2" evidence="11">
    <location>
        <begin position="42"/>
        <end position="108"/>
    </location>
</feature>
<evidence type="ECO:0000256" key="7">
    <source>
        <dbReference type="ARBA" id="ARBA00023239"/>
    </source>
</evidence>
<comment type="similarity">
    <text evidence="8">Belongs to the polysaccharide lyase 9 family.</text>
</comment>
<evidence type="ECO:0000256" key="1">
    <source>
        <dbReference type="ARBA" id="ARBA00001913"/>
    </source>
</evidence>
<dbReference type="NCBIfam" id="TIGR02937">
    <property type="entry name" value="sigma70-ECF"/>
    <property type="match status" value="1"/>
</dbReference>
<evidence type="ECO:0000259" key="12">
    <source>
        <dbReference type="Pfam" id="PF13229"/>
    </source>
</evidence>
<keyword evidence="9" id="KW-0805">Transcription regulation</keyword>
<dbReference type="InterPro" id="IPR039448">
    <property type="entry name" value="Beta_helix"/>
</dbReference>
<evidence type="ECO:0000256" key="4">
    <source>
        <dbReference type="ARBA" id="ARBA00022723"/>
    </source>
</evidence>
<comment type="similarity">
    <text evidence="9">Belongs to the sigma-70 factor family. ECF subfamily.</text>
</comment>
<dbReference type="SUPFAM" id="SSF51126">
    <property type="entry name" value="Pectin lyase-like"/>
    <property type="match status" value="1"/>
</dbReference>
<dbReference type="Pfam" id="PF13229">
    <property type="entry name" value="Beta_helix"/>
    <property type="match status" value="1"/>
</dbReference>
<accession>A0ABQ3X2C8</accession>
<dbReference type="PANTHER" id="PTHR40088:SF1">
    <property type="entry name" value="PECTATE LYASE PEL9"/>
    <property type="match status" value="1"/>
</dbReference>
<feature type="domain" description="Right handed beta helix" evidence="12">
    <location>
        <begin position="453"/>
        <end position="613"/>
    </location>
</feature>
<keyword evidence="6" id="KW-0106">Calcium</keyword>
<dbReference type="InterPro" id="IPR052052">
    <property type="entry name" value="Polysaccharide_Lyase_9"/>
</dbReference>
<dbReference type="InterPro" id="IPR013325">
    <property type="entry name" value="RNA_pol_sigma_r2"/>
</dbReference>
<reference evidence="13 14" key="1">
    <citation type="submission" date="2021-01" db="EMBL/GenBank/DDBJ databases">
        <title>Whole genome shotgun sequence of Actinoplanes couchii NBRC 106145.</title>
        <authorList>
            <person name="Komaki H."/>
            <person name="Tamura T."/>
        </authorList>
    </citation>
    <scope>NUCLEOTIDE SEQUENCE [LARGE SCALE GENOMIC DNA]</scope>
    <source>
        <strain evidence="13 14">NBRC 106145</strain>
    </source>
</reference>
<evidence type="ECO:0000256" key="9">
    <source>
        <dbReference type="RuleBase" id="RU000716"/>
    </source>
</evidence>
<dbReference type="SUPFAM" id="SSF88946">
    <property type="entry name" value="Sigma2 domain of RNA polymerase sigma factors"/>
    <property type="match status" value="1"/>
</dbReference>
<keyword evidence="4" id="KW-0479">Metal-binding</keyword>
<dbReference type="Gene3D" id="1.10.1740.10">
    <property type="match status" value="1"/>
</dbReference>
<comment type="subcellular location">
    <subcellularLocation>
        <location evidence="2">Secreted</location>
    </subcellularLocation>
</comment>
<feature type="region of interest" description="Disordered" evidence="10">
    <location>
        <begin position="643"/>
        <end position="702"/>
    </location>
</feature>
<evidence type="ECO:0000256" key="2">
    <source>
        <dbReference type="ARBA" id="ARBA00004613"/>
    </source>
</evidence>
<name>A0ABQ3X2C8_9ACTN</name>
<evidence type="ECO:0000313" key="13">
    <source>
        <dbReference type="EMBL" id="GID52631.1"/>
    </source>
</evidence>
<dbReference type="PANTHER" id="PTHR40088">
    <property type="entry name" value="PECTATE LYASE (EUROFUNG)"/>
    <property type="match status" value="1"/>
</dbReference>
<dbReference type="InterPro" id="IPR000838">
    <property type="entry name" value="RNA_pol_sigma70_ECF_CS"/>
</dbReference>
<keyword evidence="5" id="KW-0732">Signal</keyword>
<evidence type="ECO:0000256" key="6">
    <source>
        <dbReference type="ARBA" id="ARBA00022837"/>
    </source>
</evidence>
<keyword evidence="9" id="KW-0804">Transcription</keyword>
<keyword evidence="7" id="KW-0456">Lyase</keyword>
<keyword evidence="14" id="KW-1185">Reference proteome</keyword>
<evidence type="ECO:0000256" key="5">
    <source>
        <dbReference type="ARBA" id="ARBA00022729"/>
    </source>
</evidence>
<evidence type="ECO:0000256" key="3">
    <source>
        <dbReference type="ARBA" id="ARBA00022525"/>
    </source>
</evidence>
<comment type="cofactor">
    <cofactor evidence="1">
        <name>Ca(2+)</name>
        <dbReference type="ChEBI" id="CHEBI:29108"/>
    </cofactor>
</comment>
<dbReference type="EMBL" id="BOMG01000023">
    <property type="protein sequence ID" value="GID52631.1"/>
    <property type="molecule type" value="Genomic_DNA"/>
</dbReference>
<evidence type="ECO:0000256" key="8">
    <source>
        <dbReference type="ARBA" id="ARBA00038263"/>
    </source>
</evidence>
<dbReference type="InterPro" id="IPR007627">
    <property type="entry name" value="RNA_pol_sigma70_r2"/>
</dbReference>
<keyword evidence="9" id="KW-0238">DNA-binding</keyword>
<dbReference type="Proteomes" id="UP000612282">
    <property type="component" value="Unassembled WGS sequence"/>
</dbReference>
<dbReference type="PROSITE" id="PS01063">
    <property type="entry name" value="SIGMA70_ECF"/>
    <property type="match status" value="1"/>
</dbReference>
<comment type="caution">
    <text evidence="13">The sequence shown here is derived from an EMBL/GenBank/DDBJ whole genome shotgun (WGS) entry which is preliminary data.</text>
</comment>
<dbReference type="InterPro" id="IPR012334">
    <property type="entry name" value="Pectin_lyas_fold"/>
</dbReference>
<dbReference type="Gene3D" id="2.160.20.10">
    <property type="entry name" value="Single-stranded right-handed beta-helix, Pectin lyase-like"/>
    <property type="match status" value="1"/>
</dbReference>
<keyword evidence="3" id="KW-0964">Secreted</keyword>
<proteinExistence type="inferred from homology"/>
<dbReference type="InterPro" id="IPR006626">
    <property type="entry name" value="PbH1"/>
</dbReference>
<dbReference type="InterPro" id="IPR011050">
    <property type="entry name" value="Pectin_lyase_fold/virulence"/>
</dbReference>
<organism evidence="13 14">
    <name type="scientific">Actinoplanes couchii</name>
    <dbReference type="NCBI Taxonomy" id="403638"/>
    <lineage>
        <taxon>Bacteria</taxon>
        <taxon>Bacillati</taxon>
        <taxon>Actinomycetota</taxon>
        <taxon>Actinomycetes</taxon>
        <taxon>Micromonosporales</taxon>
        <taxon>Micromonosporaceae</taxon>
        <taxon>Actinoplanes</taxon>
    </lineage>
</organism>
<evidence type="ECO:0000259" key="11">
    <source>
        <dbReference type="Pfam" id="PF04542"/>
    </source>
</evidence>
<protein>
    <recommendedName>
        <fullName evidence="9">RNA polymerase sigma factor</fullName>
    </recommendedName>
</protein>